<gene>
    <name evidence="6" type="primary">Int-Tn_8</name>
    <name evidence="6" type="ORF">NCTC13832_02407</name>
</gene>
<evidence type="ECO:0000256" key="1">
    <source>
        <dbReference type="ARBA" id="ARBA00008857"/>
    </source>
</evidence>
<protein>
    <submittedName>
        <fullName evidence="6">Integrase</fullName>
    </submittedName>
</protein>
<dbReference type="EMBL" id="UHDT01000003">
    <property type="protein sequence ID" value="SUN02159.1"/>
    <property type="molecule type" value="Genomic_DNA"/>
</dbReference>
<evidence type="ECO:0000259" key="5">
    <source>
        <dbReference type="PROSITE" id="PS51898"/>
    </source>
</evidence>
<dbReference type="Pfam" id="PF14657">
    <property type="entry name" value="Arm-DNA-bind_4"/>
    <property type="match status" value="1"/>
</dbReference>
<dbReference type="Pfam" id="PF14659">
    <property type="entry name" value="Phage_int_SAM_3"/>
    <property type="match status" value="1"/>
</dbReference>
<evidence type="ECO:0000256" key="2">
    <source>
        <dbReference type="ARBA" id="ARBA00022908"/>
    </source>
</evidence>
<dbReference type="PROSITE" id="PS51898">
    <property type="entry name" value="TYR_RECOMBINASE"/>
    <property type="match status" value="1"/>
</dbReference>
<dbReference type="InterPro" id="IPR011010">
    <property type="entry name" value="DNA_brk_join_enz"/>
</dbReference>
<dbReference type="Pfam" id="PF00589">
    <property type="entry name" value="Phage_integrase"/>
    <property type="match status" value="1"/>
</dbReference>
<dbReference type="InterPro" id="IPR050090">
    <property type="entry name" value="Tyrosine_recombinase_XerCD"/>
</dbReference>
<dbReference type="InterPro" id="IPR013762">
    <property type="entry name" value="Integrase-like_cat_sf"/>
</dbReference>
<dbReference type="AlphaFoldDB" id="A0A380I4T7"/>
<dbReference type="Gene3D" id="1.10.443.10">
    <property type="entry name" value="Intergrase catalytic core"/>
    <property type="match status" value="1"/>
</dbReference>
<dbReference type="PANTHER" id="PTHR30349">
    <property type="entry name" value="PHAGE INTEGRASE-RELATED"/>
    <property type="match status" value="1"/>
</dbReference>
<keyword evidence="2" id="KW-0229">DNA integration</keyword>
<dbReference type="GO" id="GO:0006310">
    <property type="term" value="P:DNA recombination"/>
    <property type="evidence" value="ECO:0007669"/>
    <property type="project" value="UniProtKB-KW"/>
</dbReference>
<feature type="domain" description="Tyr recombinase" evidence="5">
    <location>
        <begin position="169"/>
        <end position="370"/>
    </location>
</feature>
<organism evidence="6 7">
    <name type="scientific">Staphylococcus microti</name>
    <dbReference type="NCBI Taxonomy" id="569857"/>
    <lineage>
        <taxon>Bacteria</taxon>
        <taxon>Bacillati</taxon>
        <taxon>Bacillota</taxon>
        <taxon>Bacilli</taxon>
        <taxon>Bacillales</taxon>
        <taxon>Staphylococcaceae</taxon>
        <taxon>Staphylococcus</taxon>
    </lineage>
</organism>
<dbReference type="Proteomes" id="UP000254100">
    <property type="component" value="Unassembled WGS sequence"/>
</dbReference>
<dbReference type="SUPFAM" id="SSF56349">
    <property type="entry name" value="DNA breaking-rejoining enzymes"/>
    <property type="match status" value="1"/>
</dbReference>
<sequence length="404" mass="47319">MIKKYKKKDGTTAYMFTAYLGTDPITGKQKRTTRRGFKSEREAKIAEARLQIDTQHNGFMSTDITTFEEVYKLWIEQYQHTVKESSYLIVLTIFRTAILKHFANIPIKKITIPYCQSVIYEWDKKYSNVAQHRIYASCVLDYAVKLKIITDNPFKHTKLPRKKETPKDDSLKYYNSDELQQFLSFTEHDPLYHAMFRTLAFTGFRRGELMALTWNDVDFNNQTITVNKTYAIGLEYKQIIQEPKTKSSIRTISIDDKTASVLKAWRTYQRVESLKHGYNTSDKSQRVFTNITTNKPLCNKYINQALIRICKEHNFKRITPHGFRHTHCSLLFEAGATIQEVKDRLGHKDIQTTMNIYAHVTKSKKKTWQKSSQTTSISSRTYSKRIQMQKPNTTNRIMTGFIDL</sequence>
<dbReference type="InterPro" id="IPR004107">
    <property type="entry name" value="Integrase_SAM-like_N"/>
</dbReference>
<reference evidence="6 7" key="1">
    <citation type="submission" date="2018-06" db="EMBL/GenBank/DDBJ databases">
        <authorList>
            <consortium name="Pathogen Informatics"/>
            <person name="Doyle S."/>
        </authorList>
    </citation>
    <scope>NUCLEOTIDE SEQUENCE [LARGE SCALE GENOMIC DNA]</scope>
    <source>
        <strain evidence="6 7">NCTC13832</strain>
    </source>
</reference>
<evidence type="ECO:0000256" key="4">
    <source>
        <dbReference type="ARBA" id="ARBA00023172"/>
    </source>
</evidence>
<evidence type="ECO:0000313" key="6">
    <source>
        <dbReference type="EMBL" id="SUN02159.1"/>
    </source>
</evidence>
<keyword evidence="4" id="KW-0233">DNA recombination</keyword>
<evidence type="ECO:0000256" key="3">
    <source>
        <dbReference type="ARBA" id="ARBA00023125"/>
    </source>
</evidence>
<dbReference type="GO" id="GO:0003677">
    <property type="term" value="F:DNA binding"/>
    <property type="evidence" value="ECO:0007669"/>
    <property type="project" value="UniProtKB-KW"/>
</dbReference>
<proteinExistence type="inferred from homology"/>
<name>A0A380I4T7_9STAP</name>
<dbReference type="CDD" id="cd01189">
    <property type="entry name" value="INT_ICEBs1_C_like"/>
    <property type="match status" value="1"/>
</dbReference>
<accession>A0A380I4T7</accession>
<comment type="similarity">
    <text evidence="1">Belongs to the 'phage' integrase family.</text>
</comment>
<dbReference type="GO" id="GO:0015074">
    <property type="term" value="P:DNA integration"/>
    <property type="evidence" value="ECO:0007669"/>
    <property type="project" value="UniProtKB-KW"/>
</dbReference>
<dbReference type="InterPro" id="IPR002104">
    <property type="entry name" value="Integrase_catalytic"/>
</dbReference>
<dbReference type="InterPro" id="IPR010998">
    <property type="entry name" value="Integrase_recombinase_N"/>
</dbReference>
<dbReference type="InterPro" id="IPR028259">
    <property type="entry name" value="AP2-like_int_N"/>
</dbReference>
<evidence type="ECO:0000313" key="7">
    <source>
        <dbReference type="Proteomes" id="UP000254100"/>
    </source>
</evidence>
<dbReference type="Gene3D" id="1.10.150.130">
    <property type="match status" value="1"/>
</dbReference>
<keyword evidence="3" id="KW-0238">DNA-binding</keyword>
<dbReference type="PANTHER" id="PTHR30349:SF64">
    <property type="entry name" value="PROPHAGE INTEGRASE INTD-RELATED"/>
    <property type="match status" value="1"/>
</dbReference>